<name>A0A0F9RJE7_9ZZZZ</name>
<dbReference type="EMBL" id="LAZR01000835">
    <property type="protein sequence ID" value="KKN56645.1"/>
    <property type="molecule type" value="Genomic_DNA"/>
</dbReference>
<sequence>MKFKIEHSTDNEKEYKAIMDVIKHYEIEANSQSNEKPCKDKECDYYDVNYPKNCSTSPCSNKEKK</sequence>
<organism evidence="1">
    <name type="scientific">marine sediment metagenome</name>
    <dbReference type="NCBI Taxonomy" id="412755"/>
    <lineage>
        <taxon>unclassified sequences</taxon>
        <taxon>metagenomes</taxon>
        <taxon>ecological metagenomes</taxon>
    </lineage>
</organism>
<reference evidence="1" key="1">
    <citation type="journal article" date="2015" name="Nature">
        <title>Complex archaea that bridge the gap between prokaryotes and eukaryotes.</title>
        <authorList>
            <person name="Spang A."/>
            <person name="Saw J.H."/>
            <person name="Jorgensen S.L."/>
            <person name="Zaremba-Niedzwiedzka K."/>
            <person name="Martijn J."/>
            <person name="Lind A.E."/>
            <person name="van Eijk R."/>
            <person name="Schleper C."/>
            <person name="Guy L."/>
            <person name="Ettema T.J."/>
        </authorList>
    </citation>
    <scope>NUCLEOTIDE SEQUENCE</scope>
</reference>
<gene>
    <name evidence="1" type="ORF">LCGC14_0569620</name>
</gene>
<dbReference type="AlphaFoldDB" id="A0A0F9RJE7"/>
<accession>A0A0F9RJE7</accession>
<protein>
    <submittedName>
        <fullName evidence="1">Uncharacterized protein</fullName>
    </submittedName>
</protein>
<comment type="caution">
    <text evidence="1">The sequence shown here is derived from an EMBL/GenBank/DDBJ whole genome shotgun (WGS) entry which is preliminary data.</text>
</comment>
<evidence type="ECO:0000313" key="1">
    <source>
        <dbReference type="EMBL" id="KKN56645.1"/>
    </source>
</evidence>
<proteinExistence type="predicted"/>